<dbReference type="Pfam" id="PF00501">
    <property type="entry name" value="AMP-binding"/>
    <property type="match status" value="1"/>
</dbReference>
<dbReference type="GO" id="GO:0016878">
    <property type="term" value="F:acid-thiol ligase activity"/>
    <property type="evidence" value="ECO:0007669"/>
    <property type="project" value="UniProtKB-ARBA"/>
</dbReference>
<dbReference type="EC" id="6.2.1.-" evidence="3"/>
<dbReference type="InterPro" id="IPR045851">
    <property type="entry name" value="AMP-bd_C_sf"/>
</dbReference>
<evidence type="ECO:0000313" key="3">
    <source>
        <dbReference type="EMBL" id="CRH04434.1"/>
    </source>
</evidence>
<dbReference type="InterPro" id="IPR025110">
    <property type="entry name" value="AMP-bd_C"/>
</dbReference>
<evidence type="ECO:0000259" key="2">
    <source>
        <dbReference type="Pfam" id="PF13193"/>
    </source>
</evidence>
<name>A0A1S7LE88_MAGMO</name>
<accession>A0A1S7LE88</accession>
<feature type="domain" description="AMP-binding enzyme C-terminal" evidence="2">
    <location>
        <begin position="391"/>
        <end position="463"/>
    </location>
</feature>
<dbReference type="InterPro" id="IPR020845">
    <property type="entry name" value="AMP-binding_CS"/>
</dbReference>
<dbReference type="PROSITE" id="PS00455">
    <property type="entry name" value="AMP_BINDING"/>
    <property type="match status" value="1"/>
</dbReference>
<sequence length="479" mass="52006">MTAMLQPLWDQLCRSGRLIDAPSGVEYRLPDALPRVVAGLVAAGVKPHDRVVVVSPILAEVGLVFLATLAIGAVVVPVEPAKAQAACDALQPALIWAPKAGALKKITTDCPKQHGLESLFKEARQPPYYPHTPKDLLALIATSGSTGEVKWVRINALNLMTNGGDIIITQSLAADDRAMLVLPLSYCYGISLFISHLLVGGDVVFDSRFMFADKVLTAIAEQGCTSFAGVPTHYRFLDQRSSLAEIAMPSLRRFLQAGGPLDAESIQSIRSKQPRADFYVMYGQTEATARLTTLNPCDLDRKLGSAGQPLPHVELKIDPMEGMEQGVGEVLARGDSITGGYWGLKEAAYLDEGWLRTGDIGLLDDEGFLWLRGRKAEFVKMGGYRVALGAVESWLAQQPGHRGAAAIGVPDPLADEALRIAMVPEGAQDRAAMEAQLRINMPNNWVLEKLLFVEQLPINERGKLMRGELRQMLLDTKHG</sequence>
<dbReference type="Gene3D" id="3.30.300.30">
    <property type="match status" value="1"/>
</dbReference>
<dbReference type="SUPFAM" id="SSF56801">
    <property type="entry name" value="Acetyl-CoA synthetase-like"/>
    <property type="match status" value="1"/>
</dbReference>
<dbReference type="Pfam" id="PF13193">
    <property type="entry name" value="AMP-binding_C"/>
    <property type="match status" value="1"/>
</dbReference>
<dbReference type="PANTHER" id="PTHR43767">
    <property type="entry name" value="LONG-CHAIN-FATTY-ACID--COA LIGASE"/>
    <property type="match status" value="1"/>
</dbReference>
<organism evidence="3">
    <name type="scientific">Magnetococcus massalia (strain MO-1)</name>
    <dbReference type="NCBI Taxonomy" id="451514"/>
    <lineage>
        <taxon>Bacteria</taxon>
        <taxon>Pseudomonadati</taxon>
        <taxon>Pseudomonadota</taxon>
        <taxon>Magnetococcia</taxon>
        <taxon>Magnetococcales</taxon>
        <taxon>Magnetococcaceae</taxon>
        <taxon>Magnetococcus</taxon>
    </lineage>
</organism>
<feature type="domain" description="AMP-dependent synthetase/ligase" evidence="1">
    <location>
        <begin position="35"/>
        <end position="342"/>
    </location>
</feature>
<dbReference type="PANTHER" id="PTHR43767:SF1">
    <property type="entry name" value="NONRIBOSOMAL PEPTIDE SYNTHASE PES1 (EUROFUNG)-RELATED"/>
    <property type="match status" value="1"/>
</dbReference>
<dbReference type="AlphaFoldDB" id="A0A1S7LE88"/>
<dbReference type="InterPro" id="IPR050237">
    <property type="entry name" value="ATP-dep_AMP-bd_enzyme"/>
</dbReference>
<gene>
    <name evidence="3" type="ORF">MAGMO_0220</name>
</gene>
<protein>
    <submittedName>
        <fullName evidence="3">Putative AMP-dependent synthetase and ligase</fullName>
        <ecNumber evidence="3">6.2.1.-</ecNumber>
    </submittedName>
</protein>
<dbReference type="InterPro" id="IPR000873">
    <property type="entry name" value="AMP-dep_synth/lig_dom"/>
</dbReference>
<proteinExistence type="predicted"/>
<reference evidence="3" key="1">
    <citation type="submission" date="2015-04" db="EMBL/GenBank/DDBJ databases">
        <authorList>
            <person name="Syromyatnikov M.Y."/>
            <person name="Popov V.N."/>
        </authorList>
    </citation>
    <scope>NUCLEOTIDE SEQUENCE</scope>
    <source>
        <strain evidence="3">MO-1</strain>
    </source>
</reference>
<dbReference type="Gene3D" id="3.40.50.12780">
    <property type="entry name" value="N-terminal domain of ligase-like"/>
    <property type="match status" value="1"/>
</dbReference>
<evidence type="ECO:0000259" key="1">
    <source>
        <dbReference type="Pfam" id="PF00501"/>
    </source>
</evidence>
<keyword evidence="3" id="KW-0436">Ligase</keyword>
<dbReference type="EMBL" id="LO017727">
    <property type="protein sequence ID" value="CRH04434.1"/>
    <property type="molecule type" value="Genomic_DNA"/>
</dbReference>
<dbReference type="InterPro" id="IPR042099">
    <property type="entry name" value="ANL_N_sf"/>
</dbReference>